<dbReference type="AlphaFoldDB" id="A0A162E9P5"/>
<organism evidence="2 3">
    <name type="scientific">Alkalihalobacillus trypoxylicola</name>
    <dbReference type="NCBI Taxonomy" id="519424"/>
    <lineage>
        <taxon>Bacteria</taxon>
        <taxon>Bacillati</taxon>
        <taxon>Bacillota</taxon>
        <taxon>Bacilli</taxon>
        <taxon>Bacillales</taxon>
        <taxon>Bacillaceae</taxon>
        <taxon>Alkalihalobacillus</taxon>
    </lineage>
</organism>
<name>A0A162E9P5_9BACI</name>
<dbReference type="InterPro" id="IPR012454">
    <property type="entry name" value="DUF1659"/>
</dbReference>
<dbReference type="Proteomes" id="UP000075806">
    <property type="component" value="Unassembled WGS sequence"/>
</dbReference>
<gene>
    <name evidence="2" type="ORF">AZF04_04890</name>
</gene>
<dbReference type="EMBL" id="LTAO01000012">
    <property type="protein sequence ID" value="KYG32110.1"/>
    <property type="molecule type" value="Genomic_DNA"/>
</dbReference>
<evidence type="ECO:0000313" key="3">
    <source>
        <dbReference type="Proteomes" id="UP000075806"/>
    </source>
</evidence>
<dbReference type="STRING" id="519424.AZF04_04890"/>
<dbReference type="Pfam" id="PF07872">
    <property type="entry name" value="DUF1659"/>
    <property type="match status" value="1"/>
</dbReference>
<feature type="domain" description="DUF1659" evidence="1">
    <location>
        <begin position="3"/>
        <end position="67"/>
    </location>
</feature>
<keyword evidence="3" id="KW-1185">Reference proteome</keyword>
<accession>A0A162E9P5</accession>
<reference evidence="2" key="1">
    <citation type="submission" date="2016-02" db="EMBL/GenBank/DDBJ databases">
        <title>Genome sequence of Bacillus trypoxylicola KCTC 13244(T).</title>
        <authorList>
            <person name="Jeong H."/>
            <person name="Park S.-H."/>
            <person name="Choi S.-K."/>
        </authorList>
    </citation>
    <scope>NUCLEOTIDE SEQUENCE [LARGE SCALE GENOMIC DNA]</scope>
    <source>
        <strain evidence="2">KCTC 13244</strain>
    </source>
</reference>
<dbReference type="RefSeq" id="WP_061948430.1">
    <property type="nucleotide sequence ID" value="NZ_LTAO01000012.1"/>
</dbReference>
<sequence length="68" mass="7748">MENQQTRLRISFLESADEDGTPLFFNRNLNNINGHSLDSELITFSNAYASLQKLPLETITRTNQFAIS</sequence>
<evidence type="ECO:0000259" key="1">
    <source>
        <dbReference type="Pfam" id="PF07872"/>
    </source>
</evidence>
<proteinExistence type="predicted"/>
<comment type="caution">
    <text evidence="2">The sequence shown here is derived from an EMBL/GenBank/DDBJ whole genome shotgun (WGS) entry which is preliminary data.</text>
</comment>
<protein>
    <recommendedName>
        <fullName evidence="1">DUF1659 domain-containing protein</fullName>
    </recommendedName>
</protein>
<evidence type="ECO:0000313" key="2">
    <source>
        <dbReference type="EMBL" id="KYG32110.1"/>
    </source>
</evidence>